<keyword evidence="8" id="KW-1185">Reference proteome</keyword>
<evidence type="ECO:0000256" key="2">
    <source>
        <dbReference type="ARBA" id="ARBA00022617"/>
    </source>
</evidence>
<keyword evidence="3" id="KW-0479">Metal-binding</keyword>
<organism evidence="7 8">
    <name type="scientific">Panicum virgatum</name>
    <name type="common">Blackwell switchgrass</name>
    <dbReference type="NCBI Taxonomy" id="38727"/>
    <lineage>
        <taxon>Eukaryota</taxon>
        <taxon>Viridiplantae</taxon>
        <taxon>Streptophyta</taxon>
        <taxon>Embryophyta</taxon>
        <taxon>Tracheophyta</taxon>
        <taxon>Spermatophyta</taxon>
        <taxon>Magnoliopsida</taxon>
        <taxon>Liliopsida</taxon>
        <taxon>Poales</taxon>
        <taxon>Poaceae</taxon>
        <taxon>PACMAD clade</taxon>
        <taxon>Panicoideae</taxon>
        <taxon>Panicodae</taxon>
        <taxon>Paniceae</taxon>
        <taxon>Panicinae</taxon>
        <taxon>Panicum</taxon>
        <taxon>Panicum sect. Hiantes</taxon>
    </lineage>
</organism>
<gene>
    <name evidence="7" type="ORF">PVAP13_2KG347941</name>
</gene>
<protein>
    <submittedName>
        <fullName evidence="7">Uncharacterized protein</fullName>
    </submittedName>
</protein>
<dbReference type="GO" id="GO:0016705">
    <property type="term" value="F:oxidoreductase activity, acting on paired donors, with incorporation or reduction of molecular oxygen"/>
    <property type="evidence" value="ECO:0007669"/>
    <property type="project" value="InterPro"/>
</dbReference>
<keyword evidence="4" id="KW-0560">Oxidoreductase</keyword>
<dbReference type="PANTHER" id="PTHR47944:SF7">
    <property type="entry name" value="OS09G0264400 PROTEIN"/>
    <property type="match status" value="1"/>
</dbReference>
<evidence type="ECO:0000256" key="6">
    <source>
        <dbReference type="SAM" id="Phobius"/>
    </source>
</evidence>
<evidence type="ECO:0000313" key="8">
    <source>
        <dbReference type="Proteomes" id="UP000823388"/>
    </source>
</evidence>
<name>A0A8T0WBK0_PANVG</name>
<comment type="similarity">
    <text evidence="1">Belongs to the cytochrome P450 family.</text>
</comment>
<sequence>MELPTCAAFLAIVLGLALFLSTFLLHSHHRRLRAYNLPPGPKPWPVIGNIDLMGELPHHSIHELSKRYGPLMQLRFGSLPVVITASAEMAKHILKTNDAAFSDRPRFAVGKYTAYDCRDILWSSYGSYLRQARRICTSELFSAKRLESFKHIRDEEVRVVLRDLRRASGCVVRLRDHLQMLTLA</sequence>
<dbReference type="GO" id="GO:0005506">
    <property type="term" value="F:iron ion binding"/>
    <property type="evidence" value="ECO:0007669"/>
    <property type="project" value="InterPro"/>
</dbReference>
<dbReference type="Gene3D" id="1.10.630.10">
    <property type="entry name" value="Cytochrome P450"/>
    <property type="match status" value="1"/>
</dbReference>
<evidence type="ECO:0000256" key="5">
    <source>
        <dbReference type="ARBA" id="ARBA00023004"/>
    </source>
</evidence>
<dbReference type="PRINTS" id="PR00463">
    <property type="entry name" value="EP450I"/>
</dbReference>
<keyword evidence="6" id="KW-0472">Membrane</keyword>
<reference evidence="7" key="1">
    <citation type="submission" date="2020-05" db="EMBL/GenBank/DDBJ databases">
        <title>WGS assembly of Panicum virgatum.</title>
        <authorList>
            <person name="Lovell J.T."/>
            <person name="Jenkins J."/>
            <person name="Shu S."/>
            <person name="Juenger T.E."/>
            <person name="Schmutz J."/>
        </authorList>
    </citation>
    <scope>NUCLEOTIDE SEQUENCE</scope>
    <source>
        <strain evidence="7">AP13</strain>
    </source>
</reference>
<dbReference type="SUPFAM" id="SSF48264">
    <property type="entry name" value="Cytochrome P450"/>
    <property type="match status" value="1"/>
</dbReference>
<keyword evidence="6" id="KW-0812">Transmembrane</keyword>
<keyword evidence="5" id="KW-0408">Iron</keyword>
<comment type="caution">
    <text evidence="7">The sequence shown here is derived from an EMBL/GenBank/DDBJ whole genome shotgun (WGS) entry which is preliminary data.</text>
</comment>
<dbReference type="InterPro" id="IPR001128">
    <property type="entry name" value="Cyt_P450"/>
</dbReference>
<feature type="transmembrane region" description="Helical" evidence="6">
    <location>
        <begin position="6"/>
        <end position="25"/>
    </location>
</feature>
<accession>A0A8T0WBK0</accession>
<dbReference type="InterPro" id="IPR002401">
    <property type="entry name" value="Cyt_P450_E_grp-I"/>
</dbReference>
<keyword evidence="2" id="KW-0349">Heme</keyword>
<dbReference type="InterPro" id="IPR036396">
    <property type="entry name" value="Cyt_P450_sf"/>
</dbReference>
<dbReference type="AlphaFoldDB" id="A0A8T0WBK0"/>
<evidence type="ECO:0000256" key="1">
    <source>
        <dbReference type="ARBA" id="ARBA00010617"/>
    </source>
</evidence>
<dbReference type="EMBL" id="CM029039">
    <property type="protein sequence ID" value="KAG2643687.1"/>
    <property type="molecule type" value="Genomic_DNA"/>
</dbReference>
<dbReference type="GO" id="GO:0004497">
    <property type="term" value="F:monooxygenase activity"/>
    <property type="evidence" value="ECO:0007669"/>
    <property type="project" value="InterPro"/>
</dbReference>
<dbReference type="Proteomes" id="UP000823388">
    <property type="component" value="Chromosome 2K"/>
</dbReference>
<evidence type="ECO:0000256" key="3">
    <source>
        <dbReference type="ARBA" id="ARBA00022723"/>
    </source>
</evidence>
<dbReference type="PANTHER" id="PTHR47944">
    <property type="entry name" value="CYTOCHROME P450 98A9"/>
    <property type="match status" value="1"/>
</dbReference>
<keyword evidence="6" id="KW-1133">Transmembrane helix</keyword>
<evidence type="ECO:0000313" key="7">
    <source>
        <dbReference type="EMBL" id="KAG2643687.1"/>
    </source>
</evidence>
<proteinExistence type="inferred from homology"/>
<evidence type="ECO:0000256" key="4">
    <source>
        <dbReference type="ARBA" id="ARBA00023002"/>
    </source>
</evidence>
<dbReference type="Pfam" id="PF00067">
    <property type="entry name" value="p450"/>
    <property type="match status" value="1"/>
</dbReference>
<dbReference type="GO" id="GO:0020037">
    <property type="term" value="F:heme binding"/>
    <property type="evidence" value="ECO:0007669"/>
    <property type="project" value="InterPro"/>
</dbReference>